<evidence type="ECO:0000256" key="1">
    <source>
        <dbReference type="ARBA" id="ARBA00022485"/>
    </source>
</evidence>
<feature type="compositionally biased region" description="Basic residues" evidence="7">
    <location>
        <begin position="184"/>
        <end position="193"/>
    </location>
</feature>
<evidence type="ECO:0000313" key="8">
    <source>
        <dbReference type="EMBL" id="KAK8373422.1"/>
    </source>
</evidence>
<proteinExistence type="predicted"/>
<dbReference type="GO" id="GO:0046872">
    <property type="term" value="F:metal ion binding"/>
    <property type="evidence" value="ECO:0007669"/>
    <property type="project" value="UniProtKB-KW"/>
</dbReference>
<gene>
    <name evidence="8" type="ORF">O3P69_012650</name>
</gene>
<accession>A0AAW0SFD2</accession>
<evidence type="ECO:0000256" key="6">
    <source>
        <dbReference type="ARBA" id="ARBA00023014"/>
    </source>
</evidence>
<feature type="region of interest" description="Disordered" evidence="7">
    <location>
        <begin position="174"/>
        <end position="193"/>
    </location>
</feature>
<dbReference type="InterPro" id="IPR027417">
    <property type="entry name" value="P-loop_NTPase"/>
</dbReference>
<keyword evidence="1" id="KW-0004">4Fe-4S</keyword>
<evidence type="ECO:0000313" key="9">
    <source>
        <dbReference type="Proteomes" id="UP001487740"/>
    </source>
</evidence>
<dbReference type="PANTHER" id="PTHR23264">
    <property type="entry name" value="NUCLEOTIDE-BINDING PROTEIN NBP35 YEAST -RELATED"/>
    <property type="match status" value="1"/>
</dbReference>
<dbReference type="Pfam" id="PF10609">
    <property type="entry name" value="ParA"/>
    <property type="match status" value="2"/>
</dbReference>
<name>A0AAW0SFD2_SCYPA</name>
<dbReference type="Proteomes" id="UP001487740">
    <property type="component" value="Unassembled WGS sequence"/>
</dbReference>
<dbReference type="EMBL" id="JARAKH010001167">
    <property type="protein sequence ID" value="KAK8373422.1"/>
    <property type="molecule type" value="Genomic_DNA"/>
</dbReference>
<evidence type="ECO:0000256" key="7">
    <source>
        <dbReference type="SAM" id="MobiDB-lite"/>
    </source>
</evidence>
<keyword evidence="2" id="KW-0479">Metal-binding</keyword>
<keyword evidence="5" id="KW-0408">Iron</keyword>
<keyword evidence="4" id="KW-0067">ATP-binding</keyword>
<keyword evidence="9" id="KW-1185">Reference proteome</keyword>
<dbReference type="AlphaFoldDB" id="A0AAW0SFD2"/>
<evidence type="ECO:0000256" key="4">
    <source>
        <dbReference type="ARBA" id="ARBA00022840"/>
    </source>
</evidence>
<reference evidence="8 9" key="1">
    <citation type="submission" date="2023-03" db="EMBL/GenBank/DDBJ databases">
        <title>High-quality genome of Scylla paramamosain provides insights in environmental adaptation.</title>
        <authorList>
            <person name="Zhang L."/>
        </authorList>
    </citation>
    <scope>NUCLEOTIDE SEQUENCE [LARGE SCALE GENOMIC DNA]</scope>
    <source>
        <strain evidence="8">LZ_2023a</strain>
        <tissue evidence="8">Muscle</tissue>
    </source>
</reference>
<comment type="caution">
    <text evidence="8">The sequence shown here is derived from an EMBL/GenBank/DDBJ whole genome shotgun (WGS) entry which is preliminary data.</text>
</comment>
<dbReference type="GO" id="GO:0016226">
    <property type="term" value="P:iron-sulfur cluster assembly"/>
    <property type="evidence" value="ECO:0007669"/>
    <property type="project" value="InterPro"/>
</dbReference>
<evidence type="ECO:0000256" key="2">
    <source>
        <dbReference type="ARBA" id="ARBA00022723"/>
    </source>
</evidence>
<dbReference type="SUPFAM" id="SSF52540">
    <property type="entry name" value="P-loop containing nucleoside triphosphate hydrolases"/>
    <property type="match status" value="1"/>
</dbReference>
<sequence>MRDMERKFKRDIEDILGTFAKNVGFLDIDICGPSQPRVLGTAEEKVHSSGAGWSPVYVSDNLAVMSVGFLLNSADDAVIWKGPKKDGSGSAGLNIPIIGLVENMTTFVCPKCKTKTAVFPATTGICRWTPGWPRHVMKAPTFRHEPDAAVTQAYKDIANKIKEYCDAVPRSHLTCSGSSSSSSSHHHTNQHIL</sequence>
<keyword evidence="3" id="KW-0547">Nucleotide-binding</keyword>
<dbReference type="GO" id="GO:0140663">
    <property type="term" value="F:ATP-dependent FeS chaperone activity"/>
    <property type="evidence" value="ECO:0007669"/>
    <property type="project" value="InterPro"/>
</dbReference>
<dbReference type="PANTHER" id="PTHR23264:SF35">
    <property type="entry name" value="CYTOSOLIC FE-S CLUSTER ASSEMBLY FACTOR NUBP1"/>
    <property type="match status" value="1"/>
</dbReference>
<dbReference type="InterPro" id="IPR019591">
    <property type="entry name" value="Mrp/NBP35_ATP-bd"/>
</dbReference>
<dbReference type="GO" id="GO:0005829">
    <property type="term" value="C:cytosol"/>
    <property type="evidence" value="ECO:0007669"/>
    <property type="project" value="TreeGrafter"/>
</dbReference>
<evidence type="ECO:0000256" key="5">
    <source>
        <dbReference type="ARBA" id="ARBA00023004"/>
    </source>
</evidence>
<dbReference type="Gene3D" id="3.40.50.300">
    <property type="entry name" value="P-loop containing nucleotide triphosphate hydrolases"/>
    <property type="match status" value="2"/>
</dbReference>
<dbReference type="GO" id="GO:0005524">
    <property type="term" value="F:ATP binding"/>
    <property type="evidence" value="ECO:0007669"/>
    <property type="project" value="UniProtKB-KW"/>
</dbReference>
<dbReference type="InterPro" id="IPR033756">
    <property type="entry name" value="YlxH/NBP35"/>
</dbReference>
<evidence type="ECO:0000256" key="3">
    <source>
        <dbReference type="ARBA" id="ARBA00022741"/>
    </source>
</evidence>
<keyword evidence="6" id="KW-0411">Iron-sulfur</keyword>
<dbReference type="GO" id="GO:0051539">
    <property type="term" value="F:4 iron, 4 sulfur cluster binding"/>
    <property type="evidence" value="ECO:0007669"/>
    <property type="project" value="UniProtKB-KW"/>
</dbReference>
<protein>
    <submittedName>
        <fullName evidence="8">Uncharacterized protein</fullName>
    </submittedName>
</protein>
<organism evidence="8 9">
    <name type="scientific">Scylla paramamosain</name>
    <name type="common">Mud crab</name>
    <dbReference type="NCBI Taxonomy" id="85552"/>
    <lineage>
        <taxon>Eukaryota</taxon>
        <taxon>Metazoa</taxon>
        <taxon>Ecdysozoa</taxon>
        <taxon>Arthropoda</taxon>
        <taxon>Crustacea</taxon>
        <taxon>Multicrustacea</taxon>
        <taxon>Malacostraca</taxon>
        <taxon>Eumalacostraca</taxon>
        <taxon>Eucarida</taxon>
        <taxon>Decapoda</taxon>
        <taxon>Pleocyemata</taxon>
        <taxon>Brachyura</taxon>
        <taxon>Eubrachyura</taxon>
        <taxon>Portunoidea</taxon>
        <taxon>Portunidae</taxon>
        <taxon>Portuninae</taxon>
        <taxon>Scylla</taxon>
    </lineage>
</organism>